<evidence type="ECO:0000256" key="3">
    <source>
        <dbReference type="ARBA" id="ARBA00023125"/>
    </source>
</evidence>
<reference evidence="6 7" key="1">
    <citation type="submission" date="2019-09" db="EMBL/GenBank/DDBJ databases">
        <authorList>
            <person name="Dittami M. S."/>
        </authorList>
    </citation>
    <scope>NUCLEOTIDE SEQUENCE [LARGE SCALE GENOMIC DNA]</scope>
    <source>
        <strain evidence="6">SPHINGO391</strain>
    </source>
</reference>
<dbReference type="InterPro" id="IPR058163">
    <property type="entry name" value="LysR-type_TF_proteobact-type"/>
</dbReference>
<gene>
    <name evidence="6" type="ORF">SPHINGO391_420006</name>
</gene>
<dbReference type="RefSeq" id="WP_133192303.1">
    <property type="nucleotide sequence ID" value="NZ_LR701528.1"/>
</dbReference>
<dbReference type="Proteomes" id="UP000326857">
    <property type="component" value="Unassembled WGS sequence"/>
</dbReference>
<evidence type="ECO:0000313" key="7">
    <source>
        <dbReference type="Proteomes" id="UP000326857"/>
    </source>
</evidence>
<accession>A0A5E7Z4F8</accession>
<dbReference type="InterPro" id="IPR036390">
    <property type="entry name" value="WH_DNA-bd_sf"/>
</dbReference>
<dbReference type="GO" id="GO:0003700">
    <property type="term" value="F:DNA-binding transcription factor activity"/>
    <property type="evidence" value="ECO:0007669"/>
    <property type="project" value="InterPro"/>
</dbReference>
<dbReference type="InterPro" id="IPR005119">
    <property type="entry name" value="LysR_subst-bd"/>
</dbReference>
<protein>
    <submittedName>
        <fullName evidence="6">Transcriptional regulator, LysR family</fullName>
    </submittedName>
</protein>
<dbReference type="FunFam" id="1.10.10.10:FF:000001">
    <property type="entry name" value="LysR family transcriptional regulator"/>
    <property type="match status" value="1"/>
</dbReference>
<dbReference type="Pfam" id="PF03466">
    <property type="entry name" value="LysR_substrate"/>
    <property type="match status" value="1"/>
</dbReference>
<dbReference type="Gene3D" id="3.40.190.290">
    <property type="match status" value="1"/>
</dbReference>
<dbReference type="GO" id="GO:0006351">
    <property type="term" value="P:DNA-templated transcription"/>
    <property type="evidence" value="ECO:0007669"/>
    <property type="project" value="TreeGrafter"/>
</dbReference>
<dbReference type="InterPro" id="IPR036388">
    <property type="entry name" value="WH-like_DNA-bd_sf"/>
</dbReference>
<name>A0A5E7Z4F8_9SPHN</name>
<proteinExistence type="inferred from homology"/>
<dbReference type="PANTHER" id="PTHR30537">
    <property type="entry name" value="HTH-TYPE TRANSCRIPTIONAL REGULATOR"/>
    <property type="match status" value="1"/>
</dbReference>
<dbReference type="AlphaFoldDB" id="A0A5E7Z4F8"/>
<dbReference type="PROSITE" id="PS50931">
    <property type="entry name" value="HTH_LYSR"/>
    <property type="match status" value="1"/>
</dbReference>
<evidence type="ECO:0000256" key="2">
    <source>
        <dbReference type="ARBA" id="ARBA00023015"/>
    </source>
</evidence>
<keyword evidence="2" id="KW-0805">Transcription regulation</keyword>
<dbReference type="Pfam" id="PF00126">
    <property type="entry name" value="HTH_1"/>
    <property type="match status" value="1"/>
</dbReference>
<evidence type="ECO:0000313" key="6">
    <source>
        <dbReference type="EMBL" id="VVT12254.1"/>
    </source>
</evidence>
<dbReference type="GO" id="GO:0043565">
    <property type="term" value="F:sequence-specific DNA binding"/>
    <property type="evidence" value="ECO:0007669"/>
    <property type="project" value="TreeGrafter"/>
</dbReference>
<evidence type="ECO:0000259" key="5">
    <source>
        <dbReference type="PROSITE" id="PS50931"/>
    </source>
</evidence>
<dbReference type="InterPro" id="IPR000847">
    <property type="entry name" value="LysR_HTH_N"/>
</dbReference>
<keyword evidence="4" id="KW-0804">Transcription</keyword>
<comment type="similarity">
    <text evidence="1">Belongs to the LysR transcriptional regulatory family.</text>
</comment>
<evidence type="ECO:0000256" key="4">
    <source>
        <dbReference type="ARBA" id="ARBA00023163"/>
    </source>
</evidence>
<dbReference type="EMBL" id="CABVLI010000037">
    <property type="protein sequence ID" value="VVT12254.1"/>
    <property type="molecule type" value="Genomic_DNA"/>
</dbReference>
<sequence length="300" mass="33175">MSKWDGIDEFVAVATTASFTKAAKAIGMSSSHVSRAISQLEERVQTVLFNRTTRTVSLTESGRVFFEHCERIALERDEAIALIAEQGEPQGELRVSCSTAMGERFVAPILRRLTTQHSKLTVSIDLTNRLVDMIGEGYDFAVRTGDVADGRLLNTLIASRRFYTCASPAYLARAGVPGKVGDLRDHDCIAGTSTMWHYEVDGREVLHRPQGRFRCNSGQAVIDACIGGSGICQLPEFYVLPALQHGMVVLLLEDFRPREEPIFAVYPRRRHLLPKIQHAVATLKAELGPAMHADPRPSLE</sequence>
<dbReference type="SUPFAM" id="SSF46785">
    <property type="entry name" value="Winged helix' DNA-binding domain"/>
    <property type="match status" value="1"/>
</dbReference>
<organism evidence="6 7">
    <name type="scientific">Sphingomonas aurantiaca</name>
    <dbReference type="NCBI Taxonomy" id="185949"/>
    <lineage>
        <taxon>Bacteria</taxon>
        <taxon>Pseudomonadati</taxon>
        <taxon>Pseudomonadota</taxon>
        <taxon>Alphaproteobacteria</taxon>
        <taxon>Sphingomonadales</taxon>
        <taxon>Sphingomonadaceae</taxon>
        <taxon>Sphingomonas</taxon>
    </lineage>
</organism>
<keyword evidence="3" id="KW-0238">DNA-binding</keyword>
<dbReference type="Gene3D" id="1.10.10.10">
    <property type="entry name" value="Winged helix-like DNA-binding domain superfamily/Winged helix DNA-binding domain"/>
    <property type="match status" value="1"/>
</dbReference>
<dbReference type="SUPFAM" id="SSF53850">
    <property type="entry name" value="Periplasmic binding protein-like II"/>
    <property type="match status" value="1"/>
</dbReference>
<feature type="domain" description="HTH lysR-type" evidence="5">
    <location>
        <begin position="10"/>
        <end position="59"/>
    </location>
</feature>
<dbReference type="PANTHER" id="PTHR30537:SF10">
    <property type="entry name" value="TRANSCRIPTIONAL REGULATOR-RELATED"/>
    <property type="match status" value="1"/>
</dbReference>
<evidence type="ECO:0000256" key="1">
    <source>
        <dbReference type="ARBA" id="ARBA00009437"/>
    </source>
</evidence>